<dbReference type="OrthoDB" id="5424209at2759"/>
<accession>B0D4Z9</accession>
<dbReference type="RefSeq" id="XP_001878882.1">
    <property type="nucleotide sequence ID" value="XM_001878847.1"/>
</dbReference>
<reference evidence="1 2" key="1">
    <citation type="journal article" date="2008" name="Nature">
        <title>The genome of Laccaria bicolor provides insights into mycorrhizal symbiosis.</title>
        <authorList>
            <person name="Martin F."/>
            <person name="Aerts A."/>
            <person name="Ahren D."/>
            <person name="Brun A."/>
            <person name="Danchin E.G.J."/>
            <person name="Duchaussoy F."/>
            <person name="Gibon J."/>
            <person name="Kohler A."/>
            <person name="Lindquist E."/>
            <person name="Pereda V."/>
            <person name="Salamov A."/>
            <person name="Shapiro H.J."/>
            <person name="Wuyts J."/>
            <person name="Blaudez D."/>
            <person name="Buee M."/>
            <person name="Brokstein P."/>
            <person name="Canbaeck B."/>
            <person name="Cohen D."/>
            <person name="Courty P.E."/>
            <person name="Coutinho P.M."/>
            <person name="Delaruelle C."/>
            <person name="Detter J.C."/>
            <person name="Deveau A."/>
            <person name="DiFazio S."/>
            <person name="Duplessis S."/>
            <person name="Fraissinet-Tachet L."/>
            <person name="Lucic E."/>
            <person name="Frey-Klett P."/>
            <person name="Fourrey C."/>
            <person name="Feussner I."/>
            <person name="Gay G."/>
            <person name="Grimwood J."/>
            <person name="Hoegger P.J."/>
            <person name="Jain P."/>
            <person name="Kilaru S."/>
            <person name="Labbe J."/>
            <person name="Lin Y.C."/>
            <person name="Legue V."/>
            <person name="Le Tacon F."/>
            <person name="Marmeisse R."/>
            <person name="Melayah D."/>
            <person name="Montanini B."/>
            <person name="Muratet M."/>
            <person name="Nehls U."/>
            <person name="Niculita-Hirzel H."/>
            <person name="Oudot-Le Secq M.P."/>
            <person name="Peter M."/>
            <person name="Quesneville H."/>
            <person name="Rajashekar B."/>
            <person name="Reich M."/>
            <person name="Rouhier N."/>
            <person name="Schmutz J."/>
            <person name="Yin T."/>
            <person name="Chalot M."/>
            <person name="Henrissat B."/>
            <person name="Kuees U."/>
            <person name="Lucas S."/>
            <person name="Van de Peer Y."/>
            <person name="Podila G.K."/>
            <person name="Polle A."/>
            <person name="Pukkila P.J."/>
            <person name="Richardson P.M."/>
            <person name="Rouze P."/>
            <person name="Sanders I.R."/>
            <person name="Stajich J.E."/>
            <person name="Tunlid A."/>
            <person name="Tuskan G."/>
            <person name="Grigoriev I.V."/>
        </authorList>
    </citation>
    <scope>NUCLEOTIDE SEQUENCE [LARGE SCALE GENOMIC DNA]</scope>
    <source>
        <strain evidence="2">S238N-H82 / ATCC MYA-4686</strain>
    </source>
</reference>
<evidence type="ECO:0000313" key="1">
    <source>
        <dbReference type="EMBL" id="EDR10432.1"/>
    </source>
</evidence>
<name>B0D4Z9_LACBS</name>
<dbReference type="EMBL" id="DS547097">
    <property type="protein sequence ID" value="EDR10432.1"/>
    <property type="molecule type" value="Genomic_DNA"/>
</dbReference>
<proteinExistence type="predicted"/>
<dbReference type="GeneID" id="6074524"/>
<dbReference type="KEGG" id="lbc:LACBIDRAFT_317358"/>
<evidence type="ECO:0000313" key="2">
    <source>
        <dbReference type="Proteomes" id="UP000001194"/>
    </source>
</evidence>
<dbReference type="InParanoid" id="B0D4Z9"/>
<dbReference type="HOGENOM" id="CLU_024804_1_1_1"/>
<sequence>MASEHGPTAFERIVYYNGITGNDEHPILVYRTDALTRPFSKPVGRFPYLPIKSVRGVFDTPLNKVWDVVGPQICDIIKAQDILWSSIDTARFFTHGPPGEEEKGTLGPVVIWIGVKPGLTPADTAHNTSQEILALLRKNGVEDVEVEWREAVLQKLAGPPLMRHAESRDPTHYARRFLTALHAVPLTAEGMETDDSQGTLTLWMHENKDEKGNPSDKVYGISNCHVLRKNTTVDYVFKGGESKDHVGVCGMRRFQRGLDEIADAIEAHETDADIFASEVVRLQTNGDQSPANAEKVVYNQDLVDKKNESIAELKKLQVEVTKYWSNMRLDRNIGYVEYAPSIKVDQENTKYTSDWGAFLAAKAKVADGFVGNVVDLGAKFTPSQLKRMFYPQSPTTFKYPDARMLRIFGCATREELSVPAEFDNEGERCLMVGKDGNATDLTVGRCSGLESFTLNEVGVESRELAIYNAGNERSVEAFAAKGDSGSLVWHMKEGKAYIVGQLHSGDNRGGSTRNHVTYCTPGWYLLAEIKKKYKYADFYRATWGA</sequence>
<dbReference type="Proteomes" id="UP000001194">
    <property type="component" value="Unassembled WGS sequence"/>
</dbReference>
<gene>
    <name evidence="1" type="ORF">LACBIDRAFT_317358</name>
</gene>
<dbReference type="AlphaFoldDB" id="B0D4Z9"/>
<keyword evidence="2" id="KW-1185">Reference proteome</keyword>
<protein>
    <submittedName>
        <fullName evidence="1">Predicted protein</fullName>
    </submittedName>
</protein>
<organism evidence="2">
    <name type="scientific">Laccaria bicolor (strain S238N-H82 / ATCC MYA-4686)</name>
    <name type="common">Bicoloured deceiver</name>
    <name type="synonym">Laccaria laccata var. bicolor</name>
    <dbReference type="NCBI Taxonomy" id="486041"/>
    <lineage>
        <taxon>Eukaryota</taxon>
        <taxon>Fungi</taxon>
        <taxon>Dikarya</taxon>
        <taxon>Basidiomycota</taxon>
        <taxon>Agaricomycotina</taxon>
        <taxon>Agaricomycetes</taxon>
        <taxon>Agaricomycetidae</taxon>
        <taxon>Agaricales</taxon>
        <taxon>Agaricineae</taxon>
        <taxon>Hydnangiaceae</taxon>
        <taxon>Laccaria</taxon>
    </lineage>
</organism>